<organism evidence="1 2">
    <name type="scientific">Clitoria ternatea</name>
    <name type="common">Butterfly pea</name>
    <dbReference type="NCBI Taxonomy" id="43366"/>
    <lineage>
        <taxon>Eukaryota</taxon>
        <taxon>Viridiplantae</taxon>
        <taxon>Streptophyta</taxon>
        <taxon>Embryophyta</taxon>
        <taxon>Tracheophyta</taxon>
        <taxon>Spermatophyta</taxon>
        <taxon>Magnoliopsida</taxon>
        <taxon>eudicotyledons</taxon>
        <taxon>Gunneridae</taxon>
        <taxon>Pentapetalae</taxon>
        <taxon>rosids</taxon>
        <taxon>fabids</taxon>
        <taxon>Fabales</taxon>
        <taxon>Fabaceae</taxon>
        <taxon>Papilionoideae</taxon>
        <taxon>50 kb inversion clade</taxon>
        <taxon>NPAAA clade</taxon>
        <taxon>indigoferoid/millettioid clade</taxon>
        <taxon>Phaseoleae</taxon>
        <taxon>Clitoria</taxon>
    </lineage>
</organism>
<dbReference type="AlphaFoldDB" id="A0AAN9JKB9"/>
<accession>A0AAN9JKB9</accession>
<evidence type="ECO:0000313" key="1">
    <source>
        <dbReference type="EMBL" id="KAK7300717.1"/>
    </source>
</evidence>
<name>A0AAN9JKB9_CLITE</name>
<proteinExistence type="predicted"/>
<dbReference type="EMBL" id="JAYKXN010000003">
    <property type="protein sequence ID" value="KAK7300717.1"/>
    <property type="molecule type" value="Genomic_DNA"/>
</dbReference>
<sequence>MGSSGCRIRIYVEDLLAQGVENEGAKLETLKYRVVRPNQYYCGEIDVGINSTTKVEEDFVEENKGGD</sequence>
<dbReference type="Proteomes" id="UP001359559">
    <property type="component" value="Unassembled WGS sequence"/>
</dbReference>
<evidence type="ECO:0000313" key="2">
    <source>
        <dbReference type="Proteomes" id="UP001359559"/>
    </source>
</evidence>
<protein>
    <submittedName>
        <fullName evidence="1">Uncharacterized protein</fullName>
    </submittedName>
</protein>
<reference evidence="1 2" key="1">
    <citation type="submission" date="2024-01" db="EMBL/GenBank/DDBJ databases">
        <title>The genomes of 5 underutilized Papilionoideae crops provide insights into root nodulation and disease resistance.</title>
        <authorList>
            <person name="Yuan L."/>
        </authorList>
    </citation>
    <scope>NUCLEOTIDE SEQUENCE [LARGE SCALE GENOMIC DNA]</scope>
    <source>
        <strain evidence="1">LY-2023</strain>
        <tissue evidence="1">Leaf</tissue>
    </source>
</reference>
<gene>
    <name evidence="1" type="ORF">RJT34_11566</name>
</gene>
<comment type="caution">
    <text evidence="1">The sequence shown here is derived from an EMBL/GenBank/DDBJ whole genome shotgun (WGS) entry which is preliminary data.</text>
</comment>
<keyword evidence="2" id="KW-1185">Reference proteome</keyword>